<dbReference type="InterPro" id="IPR050109">
    <property type="entry name" value="HTH-type_TetR-like_transc_reg"/>
</dbReference>
<name>A0ABP9I221_9ACTN</name>
<comment type="caution">
    <text evidence="7">The sequence shown here is derived from an EMBL/GenBank/DDBJ whole genome shotgun (WGS) entry which is preliminary data.</text>
</comment>
<reference evidence="8" key="1">
    <citation type="journal article" date="2019" name="Int. J. Syst. Evol. Microbiol.">
        <title>The Global Catalogue of Microorganisms (GCM) 10K type strain sequencing project: providing services to taxonomists for standard genome sequencing and annotation.</title>
        <authorList>
            <consortium name="The Broad Institute Genomics Platform"/>
            <consortium name="The Broad Institute Genome Sequencing Center for Infectious Disease"/>
            <person name="Wu L."/>
            <person name="Ma J."/>
        </authorList>
    </citation>
    <scope>NUCLEOTIDE SEQUENCE [LARGE SCALE GENOMIC DNA]</scope>
    <source>
        <strain evidence="8">JCM 17986</strain>
    </source>
</reference>
<dbReference type="Gene3D" id="1.10.10.60">
    <property type="entry name" value="Homeodomain-like"/>
    <property type="match status" value="1"/>
</dbReference>
<dbReference type="RefSeq" id="WP_345679199.1">
    <property type="nucleotide sequence ID" value="NZ_BAABHS010000028.1"/>
</dbReference>
<dbReference type="EMBL" id="BAABHS010000028">
    <property type="protein sequence ID" value="GAA4984616.1"/>
    <property type="molecule type" value="Genomic_DNA"/>
</dbReference>
<dbReference type="Proteomes" id="UP001500466">
    <property type="component" value="Unassembled WGS sequence"/>
</dbReference>
<keyword evidence="3" id="KW-0804">Transcription</keyword>
<organism evidence="7 8">
    <name type="scientific">Yinghuangia aomiensis</name>
    <dbReference type="NCBI Taxonomy" id="676205"/>
    <lineage>
        <taxon>Bacteria</taxon>
        <taxon>Bacillati</taxon>
        <taxon>Actinomycetota</taxon>
        <taxon>Actinomycetes</taxon>
        <taxon>Kitasatosporales</taxon>
        <taxon>Streptomycetaceae</taxon>
        <taxon>Yinghuangia</taxon>
    </lineage>
</organism>
<proteinExistence type="predicted"/>
<evidence type="ECO:0000256" key="5">
    <source>
        <dbReference type="SAM" id="MobiDB-lite"/>
    </source>
</evidence>
<keyword evidence="8" id="KW-1185">Reference proteome</keyword>
<accession>A0ABP9I221</accession>
<dbReference type="InterPro" id="IPR036271">
    <property type="entry name" value="Tet_transcr_reg_TetR-rel_C_sf"/>
</dbReference>
<protein>
    <submittedName>
        <fullName evidence="7">TetR/AcrR family transcriptional regulator</fullName>
    </submittedName>
</protein>
<evidence type="ECO:0000313" key="8">
    <source>
        <dbReference type="Proteomes" id="UP001500466"/>
    </source>
</evidence>
<dbReference type="InterPro" id="IPR001647">
    <property type="entry name" value="HTH_TetR"/>
</dbReference>
<keyword evidence="1" id="KW-0805">Transcription regulation</keyword>
<gene>
    <name evidence="7" type="ORF">GCM10023205_63450</name>
</gene>
<dbReference type="Pfam" id="PF00440">
    <property type="entry name" value="TetR_N"/>
    <property type="match status" value="1"/>
</dbReference>
<feature type="region of interest" description="Disordered" evidence="5">
    <location>
        <begin position="1"/>
        <end position="21"/>
    </location>
</feature>
<sequence length="202" mass="21334">MAATTGGAGAARASAGTPTRRRGRELEQAIYQAVFQQLAEVGYAGFSMDGVAAAARTGKAPLYRRWPDKEALLRDALSDRLPDASAVEFVGDLRADLIAVLGFLKSACTATADPALQAVKGHADPTHALVRERVSEPSRSMLLDVLVAGEERGEVRRGAATPLTARVGPAMVIYQNLTAPGTVDDAFVEQIVDDVLLPLVRP</sequence>
<evidence type="ECO:0000256" key="2">
    <source>
        <dbReference type="ARBA" id="ARBA00023125"/>
    </source>
</evidence>
<dbReference type="Pfam" id="PF16859">
    <property type="entry name" value="TetR_C_11"/>
    <property type="match status" value="1"/>
</dbReference>
<dbReference type="SUPFAM" id="SSF46689">
    <property type="entry name" value="Homeodomain-like"/>
    <property type="match status" value="1"/>
</dbReference>
<evidence type="ECO:0000313" key="7">
    <source>
        <dbReference type="EMBL" id="GAA4984616.1"/>
    </source>
</evidence>
<dbReference type="Gene3D" id="1.10.357.10">
    <property type="entry name" value="Tetracycline Repressor, domain 2"/>
    <property type="match status" value="1"/>
</dbReference>
<evidence type="ECO:0000256" key="3">
    <source>
        <dbReference type="ARBA" id="ARBA00023163"/>
    </source>
</evidence>
<dbReference type="SUPFAM" id="SSF48498">
    <property type="entry name" value="Tetracyclin repressor-like, C-terminal domain"/>
    <property type="match status" value="1"/>
</dbReference>
<evidence type="ECO:0000256" key="1">
    <source>
        <dbReference type="ARBA" id="ARBA00023015"/>
    </source>
</evidence>
<dbReference type="PROSITE" id="PS50977">
    <property type="entry name" value="HTH_TETR_2"/>
    <property type="match status" value="1"/>
</dbReference>
<evidence type="ECO:0000259" key="6">
    <source>
        <dbReference type="PROSITE" id="PS50977"/>
    </source>
</evidence>
<evidence type="ECO:0000256" key="4">
    <source>
        <dbReference type="PROSITE-ProRule" id="PRU00335"/>
    </source>
</evidence>
<dbReference type="PANTHER" id="PTHR30055:SF148">
    <property type="entry name" value="TETR-FAMILY TRANSCRIPTIONAL REGULATOR"/>
    <property type="match status" value="1"/>
</dbReference>
<feature type="compositionally biased region" description="Low complexity" evidence="5">
    <location>
        <begin position="1"/>
        <end position="18"/>
    </location>
</feature>
<keyword evidence="2 4" id="KW-0238">DNA-binding</keyword>
<dbReference type="InterPro" id="IPR011075">
    <property type="entry name" value="TetR_C"/>
</dbReference>
<feature type="DNA-binding region" description="H-T-H motif" evidence="4">
    <location>
        <begin position="47"/>
        <end position="66"/>
    </location>
</feature>
<feature type="domain" description="HTH tetR-type" evidence="6">
    <location>
        <begin position="24"/>
        <end position="84"/>
    </location>
</feature>
<dbReference type="InterPro" id="IPR009057">
    <property type="entry name" value="Homeodomain-like_sf"/>
</dbReference>
<dbReference type="PANTHER" id="PTHR30055">
    <property type="entry name" value="HTH-TYPE TRANSCRIPTIONAL REGULATOR RUTR"/>
    <property type="match status" value="1"/>
</dbReference>